<sequence>MNRPARTPRATLPMPLWLQGGVEALFVVLFPMVLIVVPLSAMWWLGAFRDMPLEAVGALAGQMWLGTHGVPLELSIAVDGADPITGTWWFLGWAGVLIPLLFGYRAGRRLLRACTTASQFWQPLVGAVLTWMLVGLALTSLVSTSEVMIHLVAGALIPAAWMTVALLVGARREAGSWTALFGQDTTGWIARTSQVSRWTGSYLWSVVRCAVVGVFAVYALASVLLTVQLMLQWASITDVYQRLGSGVIGGASLTVIQLGMLPNVGMWTVAYLTGAGFTVGAGSLVAPGGTTVGAQPAIPLLSAIPTGQSLESAWWLLLVPVAAGIVAGWWLFREGENHLEDWFRSRITQPLVALGVSTVVLGLLVGVAVAVVSFVPLLLSGGSWGIGKFTEVGPVAWVAALLLGAQLAVGSMIGYLVAPWGERDRYVGPEPDDED</sequence>
<evidence type="ECO:0000313" key="3">
    <source>
        <dbReference type="Proteomes" id="UP001219037"/>
    </source>
</evidence>
<keyword evidence="1" id="KW-0472">Membrane</keyword>
<feature type="transmembrane region" description="Helical" evidence="1">
    <location>
        <begin position="352"/>
        <end position="375"/>
    </location>
</feature>
<reference evidence="2 3" key="1">
    <citation type="submission" date="2023-04" db="EMBL/GenBank/DDBJ databases">
        <title>Funneling lignin-derived compounds into biodiesel using alkali-halophilic Citricoccus sp. P2.</title>
        <authorList>
            <person name="Luo C.-B."/>
        </authorList>
    </citation>
    <scope>NUCLEOTIDE SEQUENCE [LARGE SCALE GENOMIC DNA]</scope>
    <source>
        <strain evidence="2 3">P2</strain>
    </source>
</reference>
<feature type="transmembrane region" description="Helical" evidence="1">
    <location>
        <begin position="312"/>
        <end position="332"/>
    </location>
</feature>
<keyword evidence="1" id="KW-0812">Transmembrane</keyword>
<proteinExistence type="predicted"/>
<gene>
    <name evidence="2" type="ORF">P8192_04115</name>
</gene>
<feature type="transmembrane region" description="Helical" evidence="1">
    <location>
        <begin position="21"/>
        <end position="45"/>
    </location>
</feature>
<dbReference type="Pfam" id="PF19877">
    <property type="entry name" value="DUF6350"/>
    <property type="match status" value="1"/>
</dbReference>
<feature type="transmembrane region" description="Helical" evidence="1">
    <location>
        <begin position="395"/>
        <end position="418"/>
    </location>
</feature>
<dbReference type="RefSeq" id="WP_270106005.1">
    <property type="nucleotide sequence ID" value="NZ_CP121252.1"/>
</dbReference>
<evidence type="ECO:0000256" key="1">
    <source>
        <dbReference type="SAM" id="Phobius"/>
    </source>
</evidence>
<dbReference type="EMBL" id="CP121252">
    <property type="protein sequence ID" value="WFP17305.1"/>
    <property type="molecule type" value="Genomic_DNA"/>
</dbReference>
<keyword evidence="3" id="KW-1185">Reference proteome</keyword>
<feature type="transmembrane region" description="Helical" evidence="1">
    <location>
        <begin position="124"/>
        <end position="142"/>
    </location>
</feature>
<dbReference type="InterPro" id="IPR045931">
    <property type="entry name" value="DUF6350"/>
</dbReference>
<protein>
    <submittedName>
        <fullName evidence="2">DUF6350 family protein</fullName>
    </submittedName>
</protein>
<accession>A0ABY8H9C6</accession>
<feature type="transmembrane region" description="Helical" evidence="1">
    <location>
        <begin position="268"/>
        <end position="292"/>
    </location>
</feature>
<feature type="transmembrane region" description="Helical" evidence="1">
    <location>
        <begin position="87"/>
        <end position="104"/>
    </location>
</feature>
<dbReference type="Proteomes" id="UP001219037">
    <property type="component" value="Chromosome"/>
</dbReference>
<keyword evidence="1" id="KW-1133">Transmembrane helix</keyword>
<evidence type="ECO:0000313" key="2">
    <source>
        <dbReference type="EMBL" id="WFP17305.1"/>
    </source>
</evidence>
<organism evidence="2 3">
    <name type="scientific">Citricoccus muralis</name>
    <dbReference type="NCBI Taxonomy" id="169134"/>
    <lineage>
        <taxon>Bacteria</taxon>
        <taxon>Bacillati</taxon>
        <taxon>Actinomycetota</taxon>
        <taxon>Actinomycetes</taxon>
        <taxon>Micrococcales</taxon>
        <taxon>Micrococcaceae</taxon>
        <taxon>Citricoccus</taxon>
    </lineage>
</organism>
<feature type="transmembrane region" description="Helical" evidence="1">
    <location>
        <begin position="148"/>
        <end position="168"/>
    </location>
</feature>
<feature type="transmembrane region" description="Helical" evidence="1">
    <location>
        <begin position="243"/>
        <end position="261"/>
    </location>
</feature>
<feature type="transmembrane region" description="Helical" evidence="1">
    <location>
        <begin position="206"/>
        <end position="231"/>
    </location>
</feature>
<name>A0ABY8H9C6_9MICC</name>